<gene>
    <name evidence="15" type="ORF">SAMN04487891_102248</name>
    <name evidence="16" type="ORF">SAMN05216293_0927</name>
</gene>
<dbReference type="AlphaFoldDB" id="A0A1M6RZ55"/>
<keyword evidence="3" id="KW-0819">tRNA processing</keyword>
<dbReference type="Proteomes" id="UP000184031">
    <property type="component" value="Unassembled WGS sequence"/>
</dbReference>
<dbReference type="InterPro" id="IPR003607">
    <property type="entry name" value="HD/PDEase_dom"/>
</dbReference>
<evidence type="ECO:0000256" key="8">
    <source>
        <dbReference type="ARBA" id="ARBA00022840"/>
    </source>
</evidence>
<evidence type="ECO:0000259" key="13">
    <source>
        <dbReference type="Pfam" id="PF01966"/>
    </source>
</evidence>
<dbReference type="Gene3D" id="3.30.460.10">
    <property type="entry name" value="Beta Polymerase, domain 2"/>
    <property type="match status" value="1"/>
</dbReference>
<dbReference type="Gene3D" id="1.10.246.80">
    <property type="match status" value="1"/>
</dbReference>
<keyword evidence="10 11" id="KW-0694">RNA-binding</keyword>
<dbReference type="SUPFAM" id="SSF81301">
    <property type="entry name" value="Nucleotidyltransferase"/>
    <property type="match status" value="1"/>
</dbReference>
<evidence type="ECO:0000313" key="16">
    <source>
        <dbReference type="EMBL" id="SHK37628.1"/>
    </source>
</evidence>
<dbReference type="RefSeq" id="WP_072877383.1">
    <property type="nucleotide sequence ID" value="NZ_FOKU01000002.1"/>
</dbReference>
<proteinExistence type="inferred from homology"/>
<feature type="domain" description="tRNA nucleotidyltransferase/poly(A) polymerase RNA and SrmB- binding" evidence="14">
    <location>
        <begin position="185"/>
        <end position="244"/>
    </location>
</feature>
<dbReference type="NCBIfam" id="TIGR00277">
    <property type="entry name" value="HDIG"/>
    <property type="match status" value="1"/>
</dbReference>
<evidence type="ECO:0000259" key="14">
    <source>
        <dbReference type="Pfam" id="PF12627"/>
    </source>
</evidence>
<dbReference type="Pfam" id="PF01743">
    <property type="entry name" value="PolyA_pol"/>
    <property type="match status" value="1"/>
</dbReference>
<keyword evidence="18" id="KW-1185">Reference proteome</keyword>
<evidence type="ECO:0000313" key="15">
    <source>
        <dbReference type="EMBL" id="SFB77131.1"/>
    </source>
</evidence>
<organism evidence="16 17">
    <name type="scientific">Flagellimonas taeanensis</name>
    <dbReference type="NCBI Taxonomy" id="1005926"/>
    <lineage>
        <taxon>Bacteria</taxon>
        <taxon>Pseudomonadati</taxon>
        <taxon>Bacteroidota</taxon>
        <taxon>Flavobacteriia</taxon>
        <taxon>Flavobacteriales</taxon>
        <taxon>Flavobacteriaceae</taxon>
        <taxon>Flagellimonas</taxon>
    </lineage>
</organism>
<evidence type="ECO:0000256" key="4">
    <source>
        <dbReference type="ARBA" id="ARBA00022695"/>
    </source>
</evidence>
<dbReference type="PANTHER" id="PTHR47545">
    <property type="entry name" value="MULTIFUNCTIONAL CCA PROTEIN"/>
    <property type="match status" value="1"/>
</dbReference>
<dbReference type="InterPro" id="IPR006675">
    <property type="entry name" value="HDIG_dom"/>
</dbReference>
<keyword evidence="2 11" id="KW-0808">Transferase</keyword>
<feature type="domain" description="HD" evidence="13">
    <location>
        <begin position="264"/>
        <end position="347"/>
    </location>
</feature>
<dbReference type="InterPro" id="IPR002646">
    <property type="entry name" value="PolA_pol_head_dom"/>
</dbReference>
<dbReference type="CDD" id="cd05398">
    <property type="entry name" value="NT_ClassII-CCAase"/>
    <property type="match status" value="1"/>
</dbReference>
<keyword evidence="9" id="KW-0460">Magnesium</keyword>
<comment type="cofactor">
    <cofactor evidence="1">
        <name>Mg(2+)</name>
        <dbReference type="ChEBI" id="CHEBI:18420"/>
    </cofactor>
</comment>
<evidence type="ECO:0000256" key="7">
    <source>
        <dbReference type="ARBA" id="ARBA00022800"/>
    </source>
</evidence>
<dbReference type="InterPro" id="IPR050124">
    <property type="entry name" value="tRNA_CCA-adding_enzyme"/>
</dbReference>
<name>A0A1M6RZ55_9FLAO</name>
<dbReference type="InterPro" id="IPR032828">
    <property type="entry name" value="PolyA_RNA-bd"/>
</dbReference>
<accession>A0A1M6RZ55</accession>
<keyword evidence="4" id="KW-0548">Nucleotidyltransferase</keyword>
<evidence type="ECO:0000256" key="2">
    <source>
        <dbReference type="ARBA" id="ARBA00022679"/>
    </source>
</evidence>
<dbReference type="Pfam" id="PF01966">
    <property type="entry name" value="HD"/>
    <property type="match status" value="1"/>
</dbReference>
<dbReference type="Proteomes" id="UP000198940">
    <property type="component" value="Unassembled WGS sequence"/>
</dbReference>
<dbReference type="OrthoDB" id="9805698at2"/>
<evidence type="ECO:0000256" key="5">
    <source>
        <dbReference type="ARBA" id="ARBA00022723"/>
    </source>
</evidence>
<evidence type="ECO:0000256" key="10">
    <source>
        <dbReference type="ARBA" id="ARBA00022884"/>
    </source>
</evidence>
<keyword evidence="7" id="KW-0692">RNA repair</keyword>
<feature type="domain" description="Poly A polymerase head" evidence="12">
    <location>
        <begin position="30"/>
        <end position="158"/>
    </location>
</feature>
<evidence type="ECO:0000256" key="3">
    <source>
        <dbReference type="ARBA" id="ARBA00022694"/>
    </source>
</evidence>
<dbReference type="GO" id="GO:0016779">
    <property type="term" value="F:nucleotidyltransferase activity"/>
    <property type="evidence" value="ECO:0007669"/>
    <property type="project" value="UniProtKB-KW"/>
</dbReference>
<dbReference type="GO" id="GO:0008033">
    <property type="term" value="P:tRNA processing"/>
    <property type="evidence" value="ECO:0007669"/>
    <property type="project" value="UniProtKB-KW"/>
</dbReference>
<dbReference type="Pfam" id="PF12627">
    <property type="entry name" value="PolyA_pol_RNAbd"/>
    <property type="match status" value="1"/>
</dbReference>
<dbReference type="EMBL" id="FRAT01000002">
    <property type="protein sequence ID" value="SHK37628.1"/>
    <property type="molecule type" value="Genomic_DNA"/>
</dbReference>
<evidence type="ECO:0000313" key="18">
    <source>
        <dbReference type="Proteomes" id="UP000198940"/>
    </source>
</evidence>
<dbReference type="GO" id="GO:0042245">
    <property type="term" value="P:RNA repair"/>
    <property type="evidence" value="ECO:0007669"/>
    <property type="project" value="UniProtKB-KW"/>
</dbReference>
<sequence length="476" mass="54441">MTKEFHTEAIQHPIFELIGSTADELGIDSYVIGGYVRDYFLQRNTPKDIDIVAIGSGIELAQKVASKLKGKPEVSVFKNFGTAMIKHQGMELEFVGARKESYQRDSRKPIVEDGTLEDDQNRRDFTINAMALSLNKGSFGRLLDPFDGLSDLDKKTIRTPLEPGITYSDDPLRMMRAIRFATQLGFAIELRSLQAITENKERIKIVSKERIVDELNKILLASKPSVGFKLMLQTELLPYILPELIALQGIEEVEGQRHKDNFWHTLEVVDNIAETTDNLWLRWAALLHDIGKAPTKKFHKKNGWTFHGHEFVGSKMVYKLFKRLKMPLNEKMKFVQQMVLMSSRPIILAEDHVTDSAVRRLVFDAGDHVDDLMTLCEADITTKNPKKQKKYKNNFHIVRQKIVEVEERDHVRNFQPPVSGEEIMATFNLSPSKEIGIIKDAIKEAILEGEIPNEYEAAYQFMLEKGKEMNLKVHSE</sequence>
<dbReference type="GO" id="GO:0046872">
    <property type="term" value="F:metal ion binding"/>
    <property type="evidence" value="ECO:0007669"/>
    <property type="project" value="UniProtKB-KW"/>
</dbReference>
<reference evidence="16 17" key="1">
    <citation type="submission" date="2016-11" db="EMBL/GenBank/DDBJ databases">
        <authorList>
            <person name="Varghese N."/>
            <person name="Submissions S."/>
        </authorList>
    </citation>
    <scope>NUCLEOTIDE SEQUENCE [LARGE SCALE GENOMIC DNA]</scope>
    <source>
        <strain evidence="16 17">CGMCC 1.12174</strain>
        <strain evidence="15 18">DSM 26351</strain>
    </source>
</reference>
<protein>
    <submittedName>
        <fullName evidence="16">HDIG domain-containing protein</fullName>
    </submittedName>
</protein>
<dbReference type="InterPro" id="IPR006674">
    <property type="entry name" value="HD_domain"/>
</dbReference>
<keyword evidence="8" id="KW-0067">ATP-binding</keyword>
<dbReference type="GO" id="GO:0003723">
    <property type="term" value="F:RNA binding"/>
    <property type="evidence" value="ECO:0007669"/>
    <property type="project" value="UniProtKB-KW"/>
</dbReference>
<keyword evidence="6" id="KW-0547">Nucleotide-binding</keyword>
<dbReference type="EMBL" id="FOKU01000002">
    <property type="protein sequence ID" value="SFB77131.1"/>
    <property type="molecule type" value="Genomic_DNA"/>
</dbReference>
<dbReference type="Gene3D" id="1.10.3090.10">
    <property type="entry name" value="cca-adding enzyme, domain 2"/>
    <property type="match status" value="1"/>
</dbReference>
<comment type="similarity">
    <text evidence="11">Belongs to the tRNA nucleotidyltransferase/poly(A) polymerase family.</text>
</comment>
<dbReference type="STRING" id="1055723.SAMN05216293_0927"/>
<evidence type="ECO:0000256" key="1">
    <source>
        <dbReference type="ARBA" id="ARBA00001946"/>
    </source>
</evidence>
<evidence type="ECO:0000256" key="9">
    <source>
        <dbReference type="ARBA" id="ARBA00022842"/>
    </source>
</evidence>
<dbReference type="CDD" id="cd00077">
    <property type="entry name" value="HDc"/>
    <property type="match status" value="1"/>
</dbReference>
<dbReference type="FunFam" id="3.30.460.10:FF:000033">
    <property type="entry name" value="Poly A polymerase head domain protein"/>
    <property type="match status" value="1"/>
</dbReference>
<keyword evidence="5" id="KW-0479">Metal-binding</keyword>
<evidence type="ECO:0000313" key="17">
    <source>
        <dbReference type="Proteomes" id="UP000184031"/>
    </source>
</evidence>
<evidence type="ECO:0000256" key="11">
    <source>
        <dbReference type="RuleBase" id="RU003953"/>
    </source>
</evidence>
<dbReference type="GO" id="GO:0005524">
    <property type="term" value="F:ATP binding"/>
    <property type="evidence" value="ECO:0007669"/>
    <property type="project" value="UniProtKB-KW"/>
</dbReference>
<evidence type="ECO:0000259" key="12">
    <source>
        <dbReference type="Pfam" id="PF01743"/>
    </source>
</evidence>
<dbReference type="PANTHER" id="PTHR47545:SF1">
    <property type="entry name" value="MULTIFUNCTIONAL CCA PROTEIN"/>
    <property type="match status" value="1"/>
</dbReference>
<comment type="caution">
    <text evidence="16">The sequence shown here is derived from an EMBL/GenBank/DDBJ whole genome shotgun (WGS) entry which is preliminary data.</text>
</comment>
<dbReference type="SUPFAM" id="SSF81891">
    <property type="entry name" value="Poly A polymerase C-terminal region-like"/>
    <property type="match status" value="1"/>
</dbReference>
<dbReference type="InterPro" id="IPR043519">
    <property type="entry name" value="NT_sf"/>
</dbReference>
<evidence type="ECO:0000256" key="6">
    <source>
        <dbReference type="ARBA" id="ARBA00022741"/>
    </source>
</evidence>